<dbReference type="InterPro" id="IPR012967">
    <property type="entry name" value="COMT_dimerisation"/>
</dbReference>
<dbReference type="CDD" id="cd02440">
    <property type="entry name" value="AdoMet_MTases"/>
    <property type="match status" value="1"/>
</dbReference>
<evidence type="ECO:0000256" key="1">
    <source>
        <dbReference type="ARBA" id="ARBA00022603"/>
    </source>
</evidence>
<dbReference type="RefSeq" id="WP_350242902.1">
    <property type="nucleotide sequence ID" value="NZ_CP158299.1"/>
</dbReference>
<dbReference type="AlphaFoldDB" id="A0AAU7UA74"/>
<keyword evidence="2" id="KW-0808">Transferase</keyword>
<dbReference type="InterPro" id="IPR016461">
    <property type="entry name" value="COMT-like"/>
</dbReference>
<dbReference type="InterPro" id="IPR029063">
    <property type="entry name" value="SAM-dependent_MTases_sf"/>
</dbReference>
<dbReference type="InterPro" id="IPR001077">
    <property type="entry name" value="COMT_C"/>
</dbReference>
<dbReference type="InterPro" id="IPR036390">
    <property type="entry name" value="WH_DNA-bd_sf"/>
</dbReference>
<evidence type="ECO:0000256" key="2">
    <source>
        <dbReference type="ARBA" id="ARBA00022679"/>
    </source>
</evidence>
<dbReference type="EMBL" id="CP158299">
    <property type="protein sequence ID" value="XBV84865.1"/>
    <property type="molecule type" value="Genomic_DNA"/>
</dbReference>
<keyword evidence="3" id="KW-0949">S-adenosyl-L-methionine</keyword>
<organism evidence="7">
    <name type="scientific">Deinococcus sonorensis KR-87</name>
    <dbReference type="NCBI Taxonomy" id="694439"/>
    <lineage>
        <taxon>Bacteria</taxon>
        <taxon>Thermotogati</taxon>
        <taxon>Deinococcota</taxon>
        <taxon>Deinococci</taxon>
        <taxon>Deinococcales</taxon>
        <taxon>Deinococcaceae</taxon>
        <taxon>Deinococcus</taxon>
    </lineage>
</organism>
<dbReference type="GO" id="GO:0032259">
    <property type="term" value="P:methylation"/>
    <property type="evidence" value="ECO:0007669"/>
    <property type="project" value="UniProtKB-KW"/>
</dbReference>
<dbReference type="PIRSF" id="PIRSF005739">
    <property type="entry name" value="O-mtase"/>
    <property type="match status" value="1"/>
</dbReference>
<feature type="domain" description="O-methyltransferase dimerisation" evidence="6">
    <location>
        <begin position="16"/>
        <end position="90"/>
    </location>
</feature>
<dbReference type="Pfam" id="PF00891">
    <property type="entry name" value="Methyltransf_2"/>
    <property type="match status" value="1"/>
</dbReference>
<evidence type="ECO:0000256" key="3">
    <source>
        <dbReference type="ARBA" id="ARBA00022691"/>
    </source>
</evidence>
<evidence type="ECO:0000256" key="4">
    <source>
        <dbReference type="PIRSR" id="PIRSR005739-1"/>
    </source>
</evidence>
<keyword evidence="1 7" id="KW-0489">Methyltransferase</keyword>
<dbReference type="PANTHER" id="PTHR43712:SF2">
    <property type="entry name" value="O-METHYLTRANSFERASE CICE"/>
    <property type="match status" value="1"/>
</dbReference>
<dbReference type="GO" id="GO:0008171">
    <property type="term" value="F:O-methyltransferase activity"/>
    <property type="evidence" value="ECO:0007669"/>
    <property type="project" value="InterPro"/>
</dbReference>
<dbReference type="GO" id="GO:0046983">
    <property type="term" value="F:protein dimerization activity"/>
    <property type="evidence" value="ECO:0007669"/>
    <property type="project" value="InterPro"/>
</dbReference>
<dbReference type="SUPFAM" id="SSF46785">
    <property type="entry name" value="Winged helix' DNA-binding domain"/>
    <property type="match status" value="1"/>
</dbReference>
<feature type="domain" description="O-methyltransferase C-terminal" evidence="5">
    <location>
        <begin position="114"/>
        <end position="320"/>
    </location>
</feature>
<dbReference type="PROSITE" id="PS51683">
    <property type="entry name" value="SAM_OMT_II"/>
    <property type="match status" value="1"/>
</dbReference>
<gene>
    <name evidence="7" type="ORF">ABOD76_15660</name>
</gene>
<dbReference type="KEGG" id="dsc:ABOD76_15660"/>
<feature type="active site" description="Proton acceptor" evidence="4">
    <location>
        <position position="250"/>
    </location>
</feature>
<reference evidence="7" key="1">
    <citation type="submission" date="2024-06" db="EMBL/GenBank/DDBJ databases">
        <title>Draft Genome Sequence of Deinococcus sonorensis Type Strain KR-87, a Biofilm Producing Representative of the Genus Deinococcus.</title>
        <authorList>
            <person name="Boren L.S."/>
            <person name="Grosso R.A."/>
            <person name="Hugenberg-Cox A.N."/>
            <person name="Hill J.T.E."/>
            <person name="Albert C.M."/>
            <person name="Tuohy J.M."/>
        </authorList>
    </citation>
    <scope>NUCLEOTIDE SEQUENCE</scope>
    <source>
        <strain evidence="7">KR-87</strain>
    </source>
</reference>
<accession>A0AAU7UA74</accession>
<dbReference type="Gene3D" id="3.40.50.150">
    <property type="entry name" value="Vaccinia Virus protein VP39"/>
    <property type="match status" value="1"/>
</dbReference>
<evidence type="ECO:0000259" key="5">
    <source>
        <dbReference type="Pfam" id="PF00891"/>
    </source>
</evidence>
<name>A0AAU7UA74_9DEIO</name>
<proteinExistence type="predicted"/>
<dbReference type="InterPro" id="IPR036388">
    <property type="entry name" value="WH-like_DNA-bd_sf"/>
</dbReference>
<evidence type="ECO:0000259" key="6">
    <source>
        <dbReference type="Pfam" id="PF08100"/>
    </source>
</evidence>
<dbReference type="Pfam" id="PF08100">
    <property type="entry name" value="Dimerisation"/>
    <property type="match status" value="1"/>
</dbReference>
<dbReference type="Gene3D" id="1.10.287.1350">
    <property type="match status" value="1"/>
</dbReference>
<sequence>MNEPEASARPSDHLLTLLNGYRVSQALHVAATLGIADLLAGGPLASAELAERTGSHPGSLYRLLRALADAGVLAEHLGQRFGLTATGEALRSDAPDSLAGMARFIGRPYIWQAWSGLLHSVQTGENAFAHLNGESLWAYWAQRPEENRIFDAAMTGNTRRAQHALLERTDFGRYGTVIDVGGGRGTLLIALLQKFPDLKGVLFDQPQVVAHAGPLLTEAGLAERCRVVSGSFFEGVPPGGGAYLLKAVLHDWDDEQAIQILQRCHEAMAPGASLLVIERRMDQGVRDRHASLSDLNMLVGPGGRERTTAEFRTLFEHAGFTLTDIRDAGYGFSIIEGVPV</sequence>
<evidence type="ECO:0000313" key="7">
    <source>
        <dbReference type="EMBL" id="XBV84865.1"/>
    </source>
</evidence>
<protein>
    <submittedName>
        <fullName evidence="7">Methyltransferase</fullName>
    </submittedName>
</protein>
<dbReference type="SUPFAM" id="SSF53335">
    <property type="entry name" value="S-adenosyl-L-methionine-dependent methyltransferases"/>
    <property type="match status" value="1"/>
</dbReference>
<dbReference type="Gene3D" id="1.10.10.10">
    <property type="entry name" value="Winged helix-like DNA-binding domain superfamily/Winged helix DNA-binding domain"/>
    <property type="match status" value="1"/>
</dbReference>
<dbReference type="PANTHER" id="PTHR43712">
    <property type="entry name" value="PUTATIVE (AFU_ORTHOLOGUE AFUA_4G14580)-RELATED"/>
    <property type="match status" value="1"/>
</dbReference>